<dbReference type="InterPro" id="IPR043993">
    <property type="entry name" value="T4SS_pilin"/>
</dbReference>
<keyword evidence="1" id="KW-1133">Transmembrane helix</keyword>
<name>A0A0G0CKB0_9BACT</name>
<dbReference type="Pfam" id="PF18895">
    <property type="entry name" value="T4SS_pilin"/>
    <property type="match status" value="1"/>
</dbReference>
<dbReference type="STRING" id="1618566.UR35_C0015G0010"/>
<keyword evidence="1" id="KW-0812">Transmembrane</keyword>
<gene>
    <name evidence="2" type="ORF">UR35_C0015G0010</name>
</gene>
<comment type="caution">
    <text evidence="2">The sequence shown here is derived from an EMBL/GenBank/DDBJ whole genome shotgun (WGS) entry which is preliminary data.</text>
</comment>
<evidence type="ECO:0000313" key="3">
    <source>
        <dbReference type="Proteomes" id="UP000034778"/>
    </source>
</evidence>
<organism evidence="2 3">
    <name type="scientific">Candidatus Woesebacteria bacterium GW2011_GWB1_33_22</name>
    <dbReference type="NCBI Taxonomy" id="1618566"/>
    <lineage>
        <taxon>Bacteria</taxon>
        <taxon>Candidatus Woeseibacteriota</taxon>
    </lineage>
</organism>
<evidence type="ECO:0000256" key="1">
    <source>
        <dbReference type="SAM" id="Phobius"/>
    </source>
</evidence>
<feature type="transmembrane region" description="Helical" evidence="1">
    <location>
        <begin position="82"/>
        <end position="109"/>
    </location>
</feature>
<accession>A0A0G0CKB0</accession>
<feature type="transmembrane region" description="Helical" evidence="1">
    <location>
        <begin position="40"/>
        <end position="61"/>
    </location>
</feature>
<sequence>MNDFLLANSIKLAETIDLGKDLGEFDAAKSLSIPGMVSGFLMFILVIAALAFFFILVIGGVKWIISGGDKAHTEAARNQITAALVGLVIVFSAWAIVQLIDAFFGINILKLELPTAVGK</sequence>
<keyword evidence="1" id="KW-0472">Membrane</keyword>
<protein>
    <submittedName>
        <fullName evidence="2">Uncharacterized protein</fullName>
    </submittedName>
</protein>
<evidence type="ECO:0000313" key="2">
    <source>
        <dbReference type="EMBL" id="KKP43887.1"/>
    </source>
</evidence>
<dbReference type="AlphaFoldDB" id="A0A0G0CKB0"/>
<dbReference type="EMBL" id="LBOW01000015">
    <property type="protein sequence ID" value="KKP43887.1"/>
    <property type="molecule type" value="Genomic_DNA"/>
</dbReference>
<proteinExistence type="predicted"/>
<dbReference type="Proteomes" id="UP000034778">
    <property type="component" value="Unassembled WGS sequence"/>
</dbReference>
<reference evidence="2 3" key="1">
    <citation type="journal article" date="2015" name="Nature">
        <title>rRNA introns, odd ribosomes, and small enigmatic genomes across a large radiation of phyla.</title>
        <authorList>
            <person name="Brown C.T."/>
            <person name="Hug L.A."/>
            <person name="Thomas B.C."/>
            <person name="Sharon I."/>
            <person name="Castelle C.J."/>
            <person name="Singh A."/>
            <person name="Wilkins M.J."/>
            <person name="Williams K.H."/>
            <person name="Banfield J.F."/>
        </authorList>
    </citation>
    <scope>NUCLEOTIDE SEQUENCE [LARGE SCALE GENOMIC DNA]</scope>
</reference>